<dbReference type="EMBL" id="BLXT01008059">
    <property type="protein sequence ID" value="GFO45352.1"/>
    <property type="molecule type" value="Genomic_DNA"/>
</dbReference>
<proteinExistence type="inferred from homology"/>
<keyword evidence="3" id="KW-0808">Transferase</keyword>
<dbReference type="GO" id="GO:0016301">
    <property type="term" value="F:kinase activity"/>
    <property type="evidence" value="ECO:0007669"/>
    <property type="project" value="UniProtKB-KW"/>
</dbReference>
<evidence type="ECO:0000313" key="3">
    <source>
        <dbReference type="EMBL" id="GFO45352.1"/>
    </source>
</evidence>
<dbReference type="Pfam" id="PF02807">
    <property type="entry name" value="ATP-gua_PtransN"/>
    <property type="match status" value="1"/>
</dbReference>
<dbReference type="AlphaFoldDB" id="A0AAV4DML3"/>
<evidence type="ECO:0000256" key="1">
    <source>
        <dbReference type="PROSITE-ProRule" id="PRU00842"/>
    </source>
</evidence>
<keyword evidence="3" id="KW-0418">Kinase</keyword>
<evidence type="ECO:0000313" key="4">
    <source>
        <dbReference type="Proteomes" id="UP000735302"/>
    </source>
</evidence>
<organism evidence="3 4">
    <name type="scientific">Plakobranchus ocellatus</name>
    <dbReference type="NCBI Taxonomy" id="259542"/>
    <lineage>
        <taxon>Eukaryota</taxon>
        <taxon>Metazoa</taxon>
        <taxon>Spiralia</taxon>
        <taxon>Lophotrochozoa</taxon>
        <taxon>Mollusca</taxon>
        <taxon>Gastropoda</taxon>
        <taxon>Heterobranchia</taxon>
        <taxon>Euthyneura</taxon>
        <taxon>Panpulmonata</taxon>
        <taxon>Sacoglossa</taxon>
        <taxon>Placobranchoidea</taxon>
        <taxon>Plakobranchidae</taxon>
        <taxon>Plakobranchus</taxon>
    </lineage>
</organism>
<evidence type="ECO:0000259" key="2">
    <source>
        <dbReference type="PROSITE" id="PS51509"/>
    </source>
</evidence>
<reference evidence="3 4" key="1">
    <citation type="journal article" date="2021" name="Elife">
        <title>Chloroplast acquisition without the gene transfer in kleptoplastic sea slugs, Plakobranchus ocellatus.</title>
        <authorList>
            <person name="Maeda T."/>
            <person name="Takahashi S."/>
            <person name="Yoshida T."/>
            <person name="Shimamura S."/>
            <person name="Takaki Y."/>
            <person name="Nagai Y."/>
            <person name="Toyoda A."/>
            <person name="Suzuki Y."/>
            <person name="Arimoto A."/>
            <person name="Ishii H."/>
            <person name="Satoh N."/>
            <person name="Nishiyama T."/>
            <person name="Hasebe M."/>
            <person name="Maruyama T."/>
            <person name="Minagawa J."/>
            <person name="Obokata J."/>
            <person name="Shigenobu S."/>
        </authorList>
    </citation>
    <scope>NUCLEOTIDE SEQUENCE [LARGE SCALE GENOMIC DNA]</scope>
</reference>
<dbReference type="Proteomes" id="UP000735302">
    <property type="component" value="Unassembled WGS sequence"/>
</dbReference>
<dbReference type="SUPFAM" id="SSF48034">
    <property type="entry name" value="Guanido kinase N-terminal domain"/>
    <property type="match status" value="1"/>
</dbReference>
<dbReference type="InterPro" id="IPR036802">
    <property type="entry name" value="ATP-guanido_PTrfase_N_sf"/>
</dbReference>
<feature type="domain" description="Phosphagen kinase N-terminal" evidence="2">
    <location>
        <begin position="3"/>
        <end position="83"/>
    </location>
</feature>
<dbReference type="InterPro" id="IPR022413">
    <property type="entry name" value="ATP-guanido_PTrfase_N"/>
</dbReference>
<comment type="caution">
    <text evidence="3">The sequence shown here is derived from an EMBL/GenBank/DDBJ whole genome shotgun (WGS) entry which is preliminary data.</text>
</comment>
<name>A0AAV4DML3_9GAST</name>
<accession>A0AAV4DML3</accession>
<dbReference type="Gene3D" id="1.10.135.10">
    <property type="entry name" value="ATP:guanido phosphotransferase, N-terminal domain"/>
    <property type="match status" value="1"/>
</dbReference>
<comment type="similarity">
    <text evidence="1">Belongs to the ATP:guanido phosphotransferase family.</text>
</comment>
<keyword evidence="4" id="KW-1185">Reference proteome</keyword>
<sequence length="166" mass="18530">MADAQKLFDLLKADKECKSLLSKNLNDKVFGDLKEKKSKFGGTLADCIRSVRQTPEVSNAYHIPAALAVRPSIITANPADLHPPFHSLTQIYPALTYGPSMPFPLRKVAGASYSSSTCLHRILSCESPKYRTSSSFIILFWFTKAFKERQCFLVTMPMIQVKGLEL</sequence>
<dbReference type="PROSITE" id="PS51509">
    <property type="entry name" value="PHOSPHAGEN_KINASE_N"/>
    <property type="match status" value="1"/>
</dbReference>
<protein>
    <submittedName>
        <fullName evidence="3">Arginine kinase</fullName>
    </submittedName>
</protein>
<gene>
    <name evidence="3" type="ORF">PoB_007185700</name>
</gene>